<accession>W6YK13</accession>
<protein>
    <submittedName>
        <fullName evidence="2">Uncharacterized protein</fullName>
    </submittedName>
</protein>
<organism evidence="2 3">
    <name type="scientific">Cochliobolus carbonum (strain 26-R-13)</name>
    <name type="common">Maize leaf spot fungus</name>
    <name type="synonym">Bipolaris zeicola</name>
    <dbReference type="NCBI Taxonomy" id="930089"/>
    <lineage>
        <taxon>Eukaryota</taxon>
        <taxon>Fungi</taxon>
        <taxon>Dikarya</taxon>
        <taxon>Ascomycota</taxon>
        <taxon>Pezizomycotina</taxon>
        <taxon>Dothideomycetes</taxon>
        <taxon>Pleosporomycetidae</taxon>
        <taxon>Pleosporales</taxon>
        <taxon>Pleosporineae</taxon>
        <taxon>Pleosporaceae</taxon>
        <taxon>Bipolaris</taxon>
    </lineage>
</organism>
<evidence type="ECO:0000313" key="2">
    <source>
        <dbReference type="EMBL" id="EUC37955.1"/>
    </source>
</evidence>
<sequence>MPQPPRPVHLEAGTWFFLPPIRACTRNPTLWRASFARFVGTTIFGCMGRGVGMRPKQSHETRDTNADRQIGPRYQGQSPAMRGGSAPLGLMSSHSNWAWAGLRGAYWRPTPTVALLSGPQVVQAPRVPPLHLPSGQG</sequence>
<name>W6YK13_COCC2</name>
<feature type="region of interest" description="Disordered" evidence="1">
    <location>
        <begin position="52"/>
        <end position="87"/>
    </location>
</feature>
<dbReference type="EMBL" id="KI964546">
    <property type="protein sequence ID" value="EUC37955.1"/>
    <property type="molecule type" value="Genomic_DNA"/>
</dbReference>
<evidence type="ECO:0000313" key="3">
    <source>
        <dbReference type="Proteomes" id="UP000053841"/>
    </source>
</evidence>
<dbReference type="Proteomes" id="UP000053841">
    <property type="component" value="Unassembled WGS sequence"/>
</dbReference>
<reference evidence="2 3" key="1">
    <citation type="journal article" date="2013" name="PLoS Genet.">
        <title>Comparative genome structure, secondary metabolite, and effector coding capacity across Cochliobolus pathogens.</title>
        <authorList>
            <person name="Condon B.J."/>
            <person name="Leng Y."/>
            <person name="Wu D."/>
            <person name="Bushley K.E."/>
            <person name="Ohm R.A."/>
            <person name="Otillar R."/>
            <person name="Martin J."/>
            <person name="Schackwitz W."/>
            <person name="Grimwood J."/>
            <person name="MohdZainudin N."/>
            <person name="Xue C."/>
            <person name="Wang R."/>
            <person name="Manning V.A."/>
            <person name="Dhillon B."/>
            <person name="Tu Z.J."/>
            <person name="Steffenson B.J."/>
            <person name="Salamov A."/>
            <person name="Sun H."/>
            <person name="Lowry S."/>
            <person name="LaButti K."/>
            <person name="Han J."/>
            <person name="Copeland A."/>
            <person name="Lindquist E."/>
            <person name="Barry K."/>
            <person name="Schmutz J."/>
            <person name="Baker S.E."/>
            <person name="Ciuffetti L.M."/>
            <person name="Grigoriev I.V."/>
            <person name="Zhong S."/>
            <person name="Turgeon B.G."/>
        </authorList>
    </citation>
    <scope>NUCLEOTIDE SEQUENCE [LARGE SCALE GENOMIC DNA]</scope>
    <source>
        <strain evidence="2 3">26-R-13</strain>
    </source>
</reference>
<proteinExistence type="predicted"/>
<dbReference type="RefSeq" id="XP_007707692.1">
    <property type="nucleotide sequence ID" value="XM_007709502.1"/>
</dbReference>
<keyword evidence="3" id="KW-1185">Reference proteome</keyword>
<evidence type="ECO:0000256" key="1">
    <source>
        <dbReference type="SAM" id="MobiDB-lite"/>
    </source>
</evidence>
<dbReference type="AlphaFoldDB" id="W6YK13"/>
<dbReference type="GeneID" id="19145213"/>
<gene>
    <name evidence="2" type="ORF">COCCADRAFT_22508</name>
</gene>
<dbReference type="HOGENOM" id="CLU_1864786_0_0_1"/>
<feature type="compositionally biased region" description="Basic and acidic residues" evidence="1">
    <location>
        <begin position="57"/>
        <end position="66"/>
    </location>
</feature>
<dbReference type="KEGG" id="bze:COCCADRAFT_22508"/>